<dbReference type="STRING" id="456900.A0A151IQW1"/>
<sequence>MEKSEFRVLIKHCFLMGKNTVQAKQWLDKYYSDSAPSETTVKRWYADFRWRRKNTNDAERSGRPNSTKCFNV</sequence>
<reference evidence="2 3" key="1">
    <citation type="submission" date="2016-03" db="EMBL/GenBank/DDBJ databases">
        <title>Cyphomyrmex costatus WGS genome.</title>
        <authorList>
            <person name="Nygaard S."/>
            <person name="Hu H."/>
            <person name="Boomsma J."/>
            <person name="Zhang G."/>
        </authorList>
    </citation>
    <scope>NUCLEOTIDE SEQUENCE [LARGE SCALE GENOMIC DNA]</scope>
    <source>
        <strain evidence="2">MS0001</strain>
        <tissue evidence="2">Whole body</tissue>
    </source>
</reference>
<dbReference type="PANTHER" id="PTHR46060">
    <property type="entry name" value="MARINER MOS1 TRANSPOSASE-LIKE PROTEIN"/>
    <property type="match status" value="1"/>
</dbReference>
<dbReference type="AlphaFoldDB" id="A0A151IQW1"/>
<dbReference type="EMBL" id="KQ976756">
    <property type="protein sequence ID" value="KYN08558.1"/>
    <property type="molecule type" value="Genomic_DNA"/>
</dbReference>
<dbReference type="Proteomes" id="UP000078542">
    <property type="component" value="Unassembled WGS sequence"/>
</dbReference>
<organism evidence="2 3">
    <name type="scientific">Cyphomyrmex costatus</name>
    <dbReference type="NCBI Taxonomy" id="456900"/>
    <lineage>
        <taxon>Eukaryota</taxon>
        <taxon>Metazoa</taxon>
        <taxon>Ecdysozoa</taxon>
        <taxon>Arthropoda</taxon>
        <taxon>Hexapoda</taxon>
        <taxon>Insecta</taxon>
        <taxon>Pterygota</taxon>
        <taxon>Neoptera</taxon>
        <taxon>Endopterygota</taxon>
        <taxon>Hymenoptera</taxon>
        <taxon>Apocrita</taxon>
        <taxon>Aculeata</taxon>
        <taxon>Formicoidea</taxon>
        <taxon>Formicidae</taxon>
        <taxon>Myrmicinae</taxon>
        <taxon>Cyphomyrmex</taxon>
    </lineage>
</organism>
<protein>
    <recommendedName>
        <fullName evidence="1">Mos1 transposase HTH domain-containing protein</fullName>
    </recommendedName>
</protein>
<dbReference type="Pfam" id="PF17906">
    <property type="entry name" value="HTH_48"/>
    <property type="match status" value="1"/>
</dbReference>
<dbReference type="Gene3D" id="1.10.10.1450">
    <property type="match status" value="1"/>
</dbReference>
<dbReference type="InterPro" id="IPR052709">
    <property type="entry name" value="Transposase-MT_Hybrid"/>
</dbReference>
<evidence type="ECO:0000313" key="3">
    <source>
        <dbReference type="Proteomes" id="UP000078542"/>
    </source>
</evidence>
<proteinExistence type="predicted"/>
<feature type="domain" description="Mos1 transposase HTH" evidence="1">
    <location>
        <begin position="3"/>
        <end position="49"/>
    </location>
</feature>
<dbReference type="PANTHER" id="PTHR46060:SF1">
    <property type="entry name" value="MARINER MOS1 TRANSPOSASE-LIKE PROTEIN"/>
    <property type="match status" value="1"/>
</dbReference>
<accession>A0A151IQW1</accession>
<evidence type="ECO:0000259" key="1">
    <source>
        <dbReference type="Pfam" id="PF17906"/>
    </source>
</evidence>
<evidence type="ECO:0000313" key="2">
    <source>
        <dbReference type="EMBL" id="KYN08558.1"/>
    </source>
</evidence>
<gene>
    <name evidence="2" type="ORF">ALC62_00456</name>
</gene>
<keyword evidence="3" id="KW-1185">Reference proteome</keyword>
<name>A0A151IQW1_9HYME</name>
<dbReference type="InterPro" id="IPR041426">
    <property type="entry name" value="Mos1_HTH"/>
</dbReference>